<feature type="transmembrane region" description="Helical" evidence="8">
    <location>
        <begin position="384"/>
        <end position="403"/>
    </location>
</feature>
<feature type="transmembrane region" description="Helical" evidence="8">
    <location>
        <begin position="351"/>
        <end position="372"/>
    </location>
</feature>
<feature type="transmembrane region" description="Helical" evidence="8">
    <location>
        <begin position="1014"/>
        <end position="1033"/>
    </location>
</feature>
<dbReference type="PANTHER" id="PTHR48041:SF119">
    <property type="entry name" value="ROA1P"/>
    <property type="match status" value="1"/>
</dbReference>
<feature type="transmembrane region" description="Helical" evidence="8">
    <location>
        <begin position="1089"/>
        <end position="1110"/>
    </location>
</feature>
<dbReference type="Pfam" id="PF01061">
    <property type="entry name" value="ABC2_membrane"/>
    <property type="match status" value="2"/>
</dbReference>
<dbReference type="InterPro" id="IPR003439">
    <property type="entry name" value="ABC_transporter-like_ATP-bd"/>
</dbReference>
<dbReference type="Pfam" id="PF19055">
    <property type="entry name" value="ABC2_membrane_7"/>
    <property type="match status" value="2"/>
</dbReference>
<dbReference type="OrthoDB" id="66620at2759"/>
<dbReference type="GO" id="GO:0016020">
    <property type="term" value="C:membrane"/>
    <property type="evidence" value="ECO:0007669"/>
    <property type="project" value="UniProtKB-SubCell"/>
</dbReference>
<evidence type="ECO:0000256" key="3">
    <source>
        <dbReference type="ARBA" id="ARBA00022692"/>
    </source>
</evidence>
<dbReference type="PANTHER" id="PTHR48041">
    <property type="entry name" value="ABC TRANSPORTER G FAMILY MEMBER 28"/>
    <property type="match status" value="1"/>
</dbReference>
<feature type="transmembrane region" description="Helical" evidence="8">
    <location>
        <begin position="578"/>
        <end position="600"/>
    </location>
</feature>
<feature type="transmembrane region" description="Helical" evidence="8">
    <location>
        <begin position="437"/>
        <end position="460"/>
    </location>
</feature>
<dbReference type="SMART" id="SM00382">
    <property type="entry name" value="AAA"/>
    <property type="match status" value="2"/>
</dbReference>
<feature type="transmembrane region" description="Helical" evidence="8">
    <location>
        <begin position="1053"/>
        <end position="1069"/>
    </location>
</feature>
<sequence length="1270" mass="141987">MATTGLLENDISFVRAPPIALHARNVTISASKTNKVLVNSFSVDLPSGSVMAVMGGSGSGKTTLLNVLASKVSKGLQLDGEIHYALEDNSEHFNADTEASMAYLPQHDVLPARLTCRETLMIAADLKLKSSLEKKNEIVDQLLLELGLRDCANTLVGDARNRGLSGGEKRRLSVATQLVSNPSFMFLDEPTTGLDAYSAFLLVKSLKKLARDGQKSFIMSVHQPRSDIMFLLDSVCILSKGNVVYCGKTTEMIPYFDSLGYSVPHLVNPADYFVDLSSVDARTEYSKKKSQELVDQLVQQWDDRQSQMMRLVTFDTSRGIHPRNMAARVSFWKQVEVLTRRNIKLNSSDHFTLVATFTEPALVGAIMGWIFYKPNPNTQEGLRTLTSSLYATAVLQCYLYLLFDTYRLTEQDIILYDRERAEGIVSPASFMLARKLLLFWTDDIMMILIFVTISYFMIGLEVSAKKFFLHFSVVFLIQLSCSGLALFSVAISRDFAKASLVGNMSFTLLSLACGFFVNAKSMPVYVRWTKYIAFTWYGFGALVSNTYTDKLCHSSNKDQCEGNALIHSLGFWPHWRSLPFSILFCFALGNFGAALIMFYIKKVDIALQNEVKPSKTEDNDGLEGDRESSLDDTLQEIGVEKVEDLESKLSDFVPITVTLRNINLEVMASQLSKSPRHGWLQKKTKQILQDVNAVFKPGMINAIMGPSGSGKSSLLNLISGRSNSSLLVKFHSTGSILLNTNSISKEMFKSVCSYVSQDDDHLLASLTVRETFEFAAALRLHYMTSQQRRSKIDEILLALGLTHCENTVIGNEFVKGISGGEKRRVTIGVQLLNNSPILLLDEPTSGLDSFTSAAILEILENLCTEDGKTVIITIHQPRSELFQKFGHVLLLARSGRAAFNGTPNEMINYFANIGHVCPPYTNVADYFLDLISVNTQNEQNEMISRQRVESLLDNWRLKGNNIMEDPVLDLNEMSKGQFLGEYDVFIKKPCNAVLAYFVNLRRQYTTTRRNINSLMARVAQVPGSGIIFALYWAPIKHNFKSVGNRLGLAQQSTALYFIGMLANLACYPAERDYFYEEYNDNVHGIAPFFLAYMTLELPLTAFSSSIYAVFTVLVCGLPRTAGNFFATMYCAFVIIACGEALGIMTNTFFRRPGFVVNCISVILSIGTQLSGLMSLHMSRVLKGINYLNPLNYTSMILINYSFPSDMKLTCEDGGRKPDGSCQFSNGHDVLREYGLIKNTQKYLGIIICVMIIYRLLSYWVLKAKLEWIKW</sequence>
<dbReference type="PROSITE" id="PS00211">
    <property type="entry name" value="ABC_TRANSPORTER_1"/>
    <property type="match status" value="2"/>
</dbReference>
<feature type="transmembrane region" description="Helical" evidence="8">
    <location>
        <begin position="498"/>
        <end position="519"/>
    </location>
</feature>
<feature type="transmembrane region" description="Helical" evidence="8">
    <location>
        <begin position="1242"/>
        <end position="1261"/>
    </location>
</feature>
<accession>A0A1Q2ZUW4</accession>
<proteinExistence type="predicted"/>
<dbReference type="GO" id="GO:0016887">
    <property type="term" value="F:ATP hydrolysis activity"/>
    <property type="evidence" value="ECO:0007669"/>
    <property type="project" value="InterPro"/>
</dbReference>
<dbReference type="SUPFAM" id="SSF52540">
    <property type="entry name" value="P-loop containing nucleoside triphosphate hydrolases"/>
    <property type="match status" value="2"/>
</dbReference>
<dbReference type="GO" id="GO:0005524">
    <property type="term" value="F:ATP binding"/>
    <property type="evidence" value="ECO:0007669"/>
    <property type="project" value="UniProtKB-KW"/>
</dbReference>
<protein>
    <recommendedName>
        <fullName evidence="9">ABC transporter domain-containing protein</fullName>
    </recommendedName>
</protein>
<keyword evidence="3 8" id="KW-0812">Transmembrane</keyword>
<comment type="caution">
    <text evidence="10">The sequence shown here is derived from an EMBL/GenBank/DDBJ whole genome shotgun (WGS) entry which is preliminary data.</text>
</comment>
<evidence type="ECO:0000256" key="1">
    <source>
        <dbReference type="ARBA" id="ARBA00004141"/>
    </source>
</evidence>
<dbReference type="PROSITE" id="PS50893">
    <property type="entry name" value="ABC_TRANSPORTER_2"/>
    <property type="match status" value="2"/>
</dbReference>
<dbReference type="InterPro" id="IPR027417">
    <property type="entry name" value="P-loop_NTPase"/>
</dbReference>
<evidence type="ECO:0000259" key="9">
    <source>
        <dbReference type="PROSITE" id="PS50893"/>
    </source>
</evidence>
<feature type="transmembrane region" description="Helical" evidence="8">
    <location>
        <begin position="1154"/>
        <end position="1177"/>
    </location>
</feature>
<evidence type="ECO:0000256" key="4">
    <source>
        <dbReference type="ARBA" id="ARBA00022741"/>
    </source>
</evidence>
<dbReference type="Gene3D" id="3.40.50.300">
    <property type="entry name" value="P-loop containing nucleotide triphosphate hydrolases"/>
    <property type="match status" value="2"/>
</dbReference>
<keyword evidence="4" id="KW-0547">Nucleotide-binding</keyword>
<evidence type="ECO:0000256" key="6">
    <source>
        <dbReference type="ARBA" id="ARBA00022989"/>
    </source>
</evidence>
<dbReference type="FunFam" id="3.40.50.300:FF:001433">
    <property type="entry name" value="ABC transporter, putative"/>
    <property type="match status" value="1"/>
</dbReference>
<feature type="domain" description="ABC transporter" evidence="9">
    <location>
        <begin position="666"/>
        <end position="919"/>
    </location>
</feature>
<dbReference type="Proteomes" id="UP000187013">
    <property type="component" value="Unassembled WGS sequence"/>
</dbReference>
<comment type="subcellular location">
    <subcellularLocation>
        <location evidence="1">Membrane</location>
        <topology evidence="1">Multi-pass membrane protein</topology>
    </subcellularLocation>
</comment>
<keyword evidence="2" id="KW-0813">Transport</keyword>
<feature type="domain" description="ABC transporter" evidence="9">
    <location>
        <begin position="21"/>
        <end position="265"/>
    </location>
</feature>
<keyword evidence="5" id="KW-0067">ATP-binding</keyword>
<evidence type="ECO:0000256" key="5">
    <source>
        <dbReference type="ARBA" id="ARBA00022840"/>
    </source>
</evidence>
<dbReference type="InterPro" id="IPR017871">
    <property type="entry name" value="ABC_transporter-like_CS"/>
</dbReference>
<dbReference type="GO" id="GO:0140359">
    <property type="term" value="F:ABC-type transporter activity"/>
    <property type="evidence" value="ECO:0007669"/>
    <property type="project" value="InterPro"/>
</dbReference>
<dbReference type="InterPro" id="IPR003593">
    <property type="entry name" value="AAA+_ATPase"/>
</dbReference>
<feature type="transmembrane region" description="Helical" evidence="8">
    <location>
        <begin position="531"/>
        <end position="548"/>
    </location>
</feature>
<reference evidence="10 11" key="1">
    <citation type="submission" date="2016-08" db="EMBL/GenBank/DDBJ databases">
        <title>Draft genome sequence of allopolyploid Zygosaccharomyces rouxii.</title>
        <authorList>
            <person name="Watanabe J."/>
            <person name="Uehara K."/>
            <person name="Mogi Y."/>
            <person name="Tsukioka Y."/>
        </authorList>
    </citation>
    <scope>NUCLEOTIDE SEQUENCE [LARGE SCALE GENOMIC DNA]</scope>
    <source>
        <strain evidence="10 11">NBRC 110957</strain>
    </source>
</reference>
<dbReference type="EMBL" id="BDGX01000008">
    <property type="protein sequence ID" value="GAV47229.1"/>
    <property type="molecule type" value="Genomic_DNA"/>
</dbReference>
<keyword evidence="7 8" id="KW-0472">Membrane</keyword>
<evidence type="ECO:0000313" key="11">
    <source>
        <dbReference type="Proteomes" id="UP000187013"/>
    </source>
</evidence>
<dbReference type="AlphaFoldDB" id="A0A1Q2ZUW4"/>
<dbReference type="InterPro" id="IPR013525">
    <property type="entry name" value="ABC2_TM"/>
</dbReference>
<evidence type="ECO:0000313" key="10">
    <source>
        <dbReference type="EMBL" id="GAV47229.1"/>
    </source>
</evidence>
<dbReference type="eggNOG" id="KOG0065">
    <property type="taxonomic scope" value="Eukaryota"/>
</dbReference>
<dbReference type="InterPro" id="IPR043926">
    <property type="entry name" value="ABCG_dom"/>
</dbReference>
<gene>
    <name evidence="10" type="ORF">ZYGR_0H00700</name>
</gene>
<evidence type="ECO:0000256" key="8">
    <source>
        <dbReference type="SAM" id="Phobius"/>
    </source>
</evidence>
<name>A0A1Q2ZUW4_ZYGRO</name>
<feature type="transmembrane region" description="Helical" evidence="8">
    <location>
        <begin position="1122"/>
        <end position="1142"/>
    </location>
</feature>
<keyword evidence="6 8" id="KW-1133">Transmembrane helix</keyword>
<organism evidence="10 11">
    <name type="scientific">Zygosaccharomyces rouxii</name>
    <dbReference type="NCBI Taxonomy" id="4956"/>
    <lineage>
        <taxon>Eukaryota</taxon>
        <taxon>Fungi</taxon>
        <taxon>Dikarya</taxon>
        <taxon>Ascomycota</taxon>
        <taxon>Saccharomycotina</taxon>
        <taxon>Saccharomycetes</taxon>
        <taxon>Saccharomycetales</taxon>
        <taxon>Saccharomycetaceae</taxon>
        <taxon>Zygosaccharomyces</taxon>
    </lineage>
</organism>
<dbReference type="Pfam" id="PF00005">
    <property type="entry name" value="ABC_tran"/>
    <property type="match status" value="2"/>
</dbReference>
<evidence type="ECO:0000256" key="7">
    <source>
        <dbReference type="ARBA" id="ARBA00023136"/>
    </source>
</evidence>
<evidence type="ECO:0000256" key="2">
    <source>
        <dbReference type="ARBA" id="ARBA00022448"/>
    </source>
</evidence>
<feature type="transmembrane region" description="Helical" evidence="8">
    <location>
        <begin position="467"/>
        <end position="492"/>
    </location>
</feature>
<dbReference type="InterPro" id="IPR050352">
    <property type="entry name" value="ABCG_transporters"/>
</dbReference>